<dbReference type="Proteomes" id="UP000712281">
    <property type="component" value="Unassembled WGS sequence"/>
</dbReference>
<evidence type="ECO:0000313" key="2">
    <source>
        <dbReference type="EMBL" id="KAF2597986.1"/>
    </source>
</evidence>
<dbReference type="EMBL" id="QGKW02000717">
    <property type="protein sequence ID" value="KAF2597986.1"/>
    <property type="molecule type" value="Genomic_DNA"/>
</dbReference>
<evidence type="ECO:0000256" key="1">
    <source>
        <dbReference type="SAM" id="MobiDB-lite"/>
    </source>
</evidence>
<feature type="compositionally biased region" description="Polar residues" evidence="1">
    <location>
        <begin position="35"/>
        <end position="45"/>
    </location>
</feature>
<protein>
    <submittedName>
        <fullName evidence="2">Uncharacterized protein</fullName>
    </submittedName>
</protein>
<feature type="region of interest" description="Disordered" evidence="1">
    <location>
        <begin position="1"/>
        <end position="94"/>
    </location>
</feature>
<dbReference type="AlphaFoldDB" id="A0A8S9KXX2"/>
<gene>
    <name evidence="2" type="ORF">F2Q68_00008200</name>
</gene>
<evidence type="ECO:0000313" key="3">
    <source>
        <dbReference type="Proteomes" id="UP000712281"/>
    </source>
</evidence>
<proteinExistence type="predicted"/>
<feature type="compositionally biased region" description="Basic and acidic residues" evidence="1">
    <location>
        <begin position="51"/>
        <end position="80"/>
    </location>
</feature>
<comment type="caution">
    <text evidence="2">The sequence shown here is derived from an EMBL/GenBank/DDBJ whole genome shotgun (WGS) entry which is preliminary data.</text>
</comment>
<reference evidence="2" key="1">
    <citation type="submission" date="2019-12" db="EMBL/GenBank/DDBJ databases">
        <title>Genome sequencing and annotation of Brassica cretica.</title>
        <authorList>
            <person name="Studholme D.J."/>
            <person name="Sarris P.F."/>
        </authorList>
    </citation>
    <scope>NUCLEOTIDE SEQUENCE</scope>
    <source>
        <strain evidence="2">PFS-001/15</strain>
        <tissue evidence="2">Leaf</tissue>
    </source>
</reference>
<feature type="compositionally biased region" description="Basic residues" evidence="1">
    <location>
        <begin position="18"/>
        <end position="27"/>
    </location>
</feature>
<name>A0A8S9KXX2_BRACR</name>
<organism evidence="2 3">
    <name type="scientific">Brassica cretica</name>
    <name type="common">Mustard</name>
    <dbReference type="NCBI Taxonomy" id="69181"/>
    <lineage>
        <taxon>Eukaryota</taxon>
        <taxon>Viridiplantae</taxon>
        <taxon>Streptophyta</taxon>
        <taxon>Embryophyta</taxon>
        <taxon>Tracheophyta</taxon>
        <taxon>Spermatophyta</taxon>
        <taxon>Magnoliopsida</taxon>
        <taxon>eudicotyledons</taxon>
        <taxon>Gunneridae</taxon>
        <taxon>Pentapetalae</taxon>
        <taxon>rosids</taxon>
        <taxon>malvids</taxon>
        <taxon>Brassicales</taxon>
        <taxon>Brassicaceae</taxon>
        <taxon>Brassiceae</taxon>
        <taxon>Brassica</taxon>
    </lineage>
</organism>
<sequence>MLKNGVVAGRSRDQMLAAKRRYHRRRPSRGETNRSRVSTNQTGISQALAAGRDRARRDVDETTRVFHRPTSREDAGRDHVLSNQPGRSAGCDRRMCRSRPMIAFHGL</sequence>
<accession>A0A8S9KXX2</accession>